<dbReference type="OrthoDB" id="4172586at2759"/>
<feature type="compositionally biased region" description="Basic and acidic residues" evidence="2">
    <location>
        <begin position="410"/>
        <end position="420"/>
    </location>
</feature>
<feature type="domain" description="CCHC-type" evidence="3">
    <location>
        <begin position="64"/>
        <end position="79"/>
    </location>
</feature>
<keyword evidence="1" id="KW-0863">Zinc-finger</keyword>
<reference evidence="5" key="1">
    <citation type="journal article" date="2012" name="MBio">
        <title>Comparative genome analysis of Trichophyton rubrum and related dermatophytes reveals candidate genes involved in infection.</title>
        <authorList>
            <person name="Martinez D.A."/>
            <person name="Oliver B.G."/>
            <person name="Graeser Y."/>
            <person name="Goldberg J.M."/>
            <person name="Li W."/>
            <person name="Martinez-Rossi N.M."/>
            <person name="Monod M."/>
            <person name="Shelest E."/>
            <person name="Barton R.C."/>
            <person name="Birch E."/>
            <person name="Brakhage A.A."/>
            <person name="Chen Z."/>
            <person name="Gurr S.J."/>
            <person name="Heiman D."/>
            <person name="Heitman J."/>
            <person name="Kosti I."/>
            <person name="Rossi A."/>
            <person name="Saif S."/>
            <person name="Samalova M."/>
            <person name="Saunders C.W."/>
            <person name="Shea T."/>
            <person name="Summerbell R.C."/>
            <person name="Xu J."/>
            <person name="Young S."/>
            <person name="Zeng Q."/>
            <person name="Birren B.W."/>
            <person name="Cuomo C.A."/>
            <person name="White T.C."/>
        </authorList>
    </citation>
    <scope>NUCLEOTIDE SEQUENCE [LARGE SCALE GENOMIC DNA]</scope>
    <source>
        <strain evidence="5">ATCC MYA-4606 / CBS 127.97</strain>
    </source>
</reference>
<feature type="compositionally biased region" description="Acidic residues" evidence="2">
    <location>
        <begin position="366"/>
        <end position="380"/>
    </location>
</feature>
<dbReference type="eggNOG" id="ENOG502SEZA">
    <property type="taxonomic scope" value="Eukaryota"/>
</dbReference>
<dbReference type="GO" id="GO:0003676">
    <property type="term" value="F:nucleic acid binding"/>
    <property type="evidence" value="ECO:0007669"/>
    <property type="project" value="InterPro"/>
</dbReference>
<dbReference type="Proteomes" id="UP000009169">
    <property type="component" value="Unassembled WGS sequence"/>
</dbReference>
<dbReference type="InterPro" id="IPR001878">
    <property type="entry name" value="Znf_CCHC"/>
</dbReference>
<feature type="compositionally biased region" description="Basic and acidic residues" evidence="2">
    <location>
        <begin position="232"/>
        <end position="248"/>
    </location>
</feature>
<keyword evidence="5" id="KW-1185">Reference proteome</keyword>
<feature type="compositionally biased region" description="Basic and acidic residues" evidence="2">
    <location>
        <begin position="99"/>
        <end position="112"/>
    </location>
</feature>
<feature type="compositionally biased region" description="Pro residues" evidence="2">
    <location>
        <begin position="153"/>
        <end position="166"/>
    </location>
</feature>
<evidence type="ECO:0000313" key="4">
    <source>
        <dbReference type="EMBL" id="EGE04698.1"/>
    </source>
</evidence>
<name>F2PSB9_TRIEC</name>
<evidence type="ECO:0000259" key="3">
    <source>
        <dbReference type="PROSITE" id="PS50158"/>
    </source>
</evidence>
<dbReference type="EMBL" id="DS995735">
    <property type="protein sequence ID" value="EGE04698.1"/>
    <property type="molecule type" value="Genomic_DNA"/>
</dbReference>
<dbReference type="HOGENOM" id="CLU_533386_0_0_1"/>
<feature type="compositionally biased region" description="Polar residues" evidence="2">
    <location>
        <begin position="424"/>
        <end position="443"/>
    </location>
</feature>
<protein>
    <recommendedName>
        <fullName evidence="3">CCHC-type domain-containing protein</fullName>
    </recommendedName>
</protein>
<feature type="compositionally biased region" description="Polar residues" evidence="2">
    <location>
        <begin position="389"/>
        <end position="409"/>
    </location>
</feature>
<keyword evidence="1" id="KW-0862">Zinc</keyword>
<dbReference type="GO" id="GO:0008270">
    <property type="term" value="F:zinc ion binding"/>
    <property type="evidence" value="ECO:0007669"/>
    <property type="project" value="UniProtKB-KW"/>
</dbReference>
<dbReference type="VEuPathDB" id="FungiDB:TEQG_03872"/>
<organism evidence="4 5">
    <name type="scientific">Trichophyton equinum (strain ATCC MYA-4606 / CBS 127.97)</name>
    <name type="common">Horse ringworm fungus</name>
    <dbReference type="NCBI Taxonomy" id="559882"/>
    <lineage>
        <taxon>Eukaryota</taxon>
        <taxon>Fungi</taxon>
        <taxon>Dikarya</taxon>
        <taxon>Ascomycota</taxon>
        <taxon>Pezizomycotina</taxon>
        <taxon>Eurotiomycetes</taxon>
        <taxon>Eurotiomycetidae</taxon>
        <taxon>Onygenales</taxon>
        <taxon>Arthrodermataceae</taxon>
        <taxon>Trichophyton</taxon>
    </lineage>
</organism>
<feature type="compositionally biased region" description="Polar residues" evidence="2">
    <location>
        <begin position="450"/>
        <end position="462"/>
    </location>
</feature>
<dbReference type="PROSITE" id="PS50158">
    <property type="entry name" value="ZF_CCHC"/>
    <property type="match status" value="1"/>
</dbReference>
<evidence type="ECO:0000256" key="2">
    <source>
        <dbReference type="SAM" id="MobiDB-lite"/>
    </source>
</evidence>
<feature type="compositionally biased region" description="Basic residues" evidence="2">
    <location>
        <begin position="88"/>
        <end position="98"/>
    </location>
</feature>
<gene>
    <name evidence="4" type="ORF">TEQG_03872</name>
</gene>
<keyword evidence="1" id="KW-0479">Metal-binding</keyword>
<sequence>MVPQQMGSPDEGLQRRRSAPGFGSKAQRGSRGSYGYRSKKGGPGHGSFHPMNAPFPQDQPPPSCYTCGSYDHMVQHCPEYQHETSPGFHKHPRPAKRQRTAEGSRHQYRDEFPPSQRGPPHRSFSHGSHSYNYYDYPGPASPEQEEWHHRPPYGYPPYEPHGPPPMAGYDYDSHGPMPPYHYNDAPPPGYHSRRPPRRRESDYPEYPMEGPPPSWDAPPRGSHSWRGKGRKGRDGHTSSRRPDSHVEGFYDLDTTDSAQNSWRSPHAVGRPLPSVFSDLDDICKLPPHTSLPPGMSVSKYFLNKGADEFNENIRNTEDWPFMMGDPIFSEFPSDGETVPVKDLINRQKDMMAAHKYVPPKPVVEETSYDSEQADEPEIPDDASYAGSEEQGQANGAESPEENGSYTASEQGRDHDREYKRHQSQARNTEDNTNTPMSTTPGNNDSDERPQTPQRYSKPQSFHGSYHRKRAREESLELPDDEIQRQVDDVAPRLERRHPRVAEAYRWTEYLNTYLLNFGGTEQSDHASPVLKQDLTK</sequence>
<feature type="region of interest" description="Disordered" evidence="2">
    <location>
        <begin position="81"/>
        <end position="251"/>
    </location>
</feature>
<evidence type="ECO:0000256" key="1">
    <source>
        <dbReference type="PROSITE-ProRule" id="PRU00047"/>
    </source>
</evidence>
<accession>F2PSB9</accession>
<proteinExistence type="predicted"/>
<evidence type="ECO:0000313" key="5">
    <source>
        <dbReference type="Proteomes" id="UP000009169"/>
    </source>
</evidence>
<dbReference type="AlphaFoldDB" id="F2PSB9"/>
<feature type="region of interest" description="Disordered" evidence="2">
    <location>
        <begin position="1"/>
        <end position="68"/>
    </location>
</feature>
<feature type="region of interest" description="Disordered" evidence="2">
    <location>
        <begin position="351"/>
        <end position="483"/>
    </location>
</feature>